<reference evidence="2" key="1">
    <citation type="journal article" date="2020" name="Nature">
        <title>Giant virus diversity and host interactions through global metagenomics.</title>
        <authorList>
            <person name="Schulz F."/>
            <person name="Roux S."/>
            <person name="Paez-Espino D."/>
            <person name="Jungbluth S."/>
            <person name="Walsh D.A."/>
            <person name="Denef V.J."/>
            <person name="McMahon K.D."/>
            <person name="Konstantinidis K.T."/>
            <person name="Eloe-Fadrosh E.A."/>
            <person name="Kyrpides N.C."/>
            <person name="Woyke T."/>
        </authorList>
    </citation>
    <scope>NUCLEOTIDE SEQUENCE</scope>
    <source>
        <strain evidence="2">GVMAG-M-3300024258-14</strain>
    </source>
</reference>
<name>A0A6C0IMR4_9ZZZZ</name>
<feature type="transmembrane region" description="Helical" evidence="1">
    <location>
        <begin position="117"/>
        <end position="136"/>
    </location>
</feature>
<sequence length="141" mass="17338">MYLSKEFRRKQRRELTYLILEYINYYNMPHHVIEFVIKSFHFQHIFLSYFSLFFLPKHAFINVFFASLVLFLLFFYLDGCVLSNVEYKLCKNKKKFINIIDPLLYVLGKEINTNNRYFYTLYFALVYFIGCIMKFVHMYSN</sequence>
<evidence type="ECO:0000313" key="2">
    <source>
        <dbReference type="EMBL" id="QHT93880.1"/>
    </source>
</evidence>
<evidence type="ECO:0000256" key="1">
    <source>
        <dbReference type="SAM" id="Phobius"/>
    </source>
</evidence>
<organism evidence="2">
    <name type="scientific">viral metagenome</name>
    <dbReference type="NCBI Taxonomy" id="1070528"/>
    <lineage>
        <taxon>unclassified sequences</taxon>
        <taxon>metagenomes</taxon>
        <taxon>organismal metagenomes</taxon>
    </lineage>
</organism>
<keyword evidence="1" id="KW-0812">Transmembrane</keyword>
<protein>
    <submittedName>
        <fullName evidence="2">Uncharacterized protein</fullName>
    </submittedName>
</protein>
<proteinExistence type="predicted"/>
<accession>A0A6C0IMR4</accession>
<keyword evidence="1" id="KW-1133">Transmembrane helix</keyword>
<dbReference type="EMBL" id="MN740211">
    <property type="protein sequence ID" value="QHT93880.1"/>
    <property type="molecule type" value="Genomic_DNA"/>
</dbReference>
<dbReference type="AlphaFoldDB" id="A0A6C0IMR4"/>
<feature type="transmembrane region" description="Helical" evidence="1">
    <location>
        <begin position="59"/>
        <end position="77"/>
    </location>
</feature>
<keyword evidence="1" id="KW-0472">Membrane</keyword>